<dbReference type="Gene3D" id="6.10.250.3130">
    <property type="match status" value="1"/>
</dbReference>
<dbReference type="PANTHER" id="PTHR23321:SF26">
    <property type="entry name" value="SMALL RIBOSOMAL SUBUNIT PROTEIN US15M"/>
    <property type="match status" value="1"/>
</dbReference>
<evidence type="ECO:0000256" key="2">
    <source>
        <dbReference type="ARBA" id="ARBA00023274"/>
    </source>
</evidence>
<dbReference type="Pfam" id="PF00312">
    <property type="entry name" value="Ribosomal_S15"/>
    <property type="match status" value="1"/>
</dbReference>
<comment type="caution">
    <text evidence="6">The sequence shown here is derived from an EMBL/GenBank/DDBJ whole genome shotgun (WGS) entry which is preliminary data.</text>
</comment>
<name>A0ABS3PVD9_9FLAO</name>
<evidence type="ECO:0000256" key="5">
    <source>
        <dbReference type="RuleBase" id="RU004524"/>
    </source>
</evidence>
<comment type="similarity">
    <text evidence="3 4">Belongs to the universal ribosomal protein uS15 family.</text>
</comment>
<accession>A0ABS3PVD9</accession>
<keyword evidence="3 5" id="KW-0699">rRNA-binding</keyword>
<dbReference type="HAMAP" id="MF_01343_B">
    <property type="entry name" value="Ribosomal_uS15_B"/>
    <property type="match status" value="1"/>
</dbReference>
<dbReference type="SMART" id="SM01387">
    <property type="entry name" value="Ribosomal_S15"/>
    <property type="match status" value="1"/>
</dbReference>
<dbReference type="CDD" id="cd00353">
    <property type="entry name" value="Ribosomal_S15p_S13e"/>
    <property type="match status" value="1"/>
</dbReference>
<organism evidence="6 7">
    <name type="scientific">Capnocytophaga bilenii</name>
    <dbReference type="NCBI Taxonomy" id="2819369"/>
    <lineage>
        <taxon>Bacteria</taxon>
        <taxon>Pseudomonadati</taxon>
        <taxon>Bacteroidota</taxon>
        <taxon>Flavobacteriia</taxon>
        <taxon>Flavobacteriales</taxon>
        <taxon>Flavobacteriaceae</taxon>
        <taxon>Capnocytophaga</taxon>
    </lineage>
</organism>
<dbReference type="InterPro" id="IPR009068">
    <property type="entry name" value="uS15_NS1_RNA-bd_sf"/>
</dbReference>
<dbReference type="PANTHER" id="PTHR23321">
    <property type="entry name" value="RIBOSOMAL PROTEIN S15, BACTERIAL AND ORGANELLAR"/>
    <property type="match status" value="1"/>
</dbReference>
<dbReference type="GO" id="GO:0005840">
    <property type="term" value="C:ribosome"/>
    <property type="evidence" value="ECO:0007669"/>
    <property type="project" value="UniProtKB-KW"/>
</dbReference>
<dbReference type="InterPro" id="IPR000589">
    <property type="entry name" value="Ribosomal_uS15"/>
</dbReference>
<comment type="function">
    <text evidence="3 5">One of the primary rRNA binding proteins, it binds directly to 16S rRNA where it helps nucleate assembly of the platform of the 30S subunit by binding and bridging several RNA helices of the 16S rRNA.</text>
</comment>
<keyword evidence="2 3" id="KW-0687">Ribonucleoprotein</keyword>
<dbReference type="NCBIfam" id="TIGR00952">
    <property type="entry name" value="S15_bact"/>
    <property type="match status" value="1"/>
</dbReference>
<dbReference type="SUPFAM" id="SSF47060">
    <property type="entry name" value="S15/NS1 RNA-binding domain"/>
    <property type="match status" value="1"/>
</dbReference>
<protein>
    <recommendedName>
        <fullName evidence="3">Small ribosomal subunit protein uS15</fullName>
    </recommendedName>
</protein>
<evidence type="ECO:0000313" key="7">
    <source>
        <dbReference type="Proteomes" id="UP000681610"/>
    </source>
</evidence>
<evidence type="ECO:0000313" key="6">
    <source>
        <dbReference type="EMBL" id="MBO1883304.1"/>
    </source>
</evidence>
<keyword evidence="7" id="KW-1185">Reference proteome</keyword>
<dbReference type="Proteomes" id="UP000681610">
    <property type="component" value="Unassembled WGS sequence"/>
</dbReference>
<comment type="function">
    <text evidence="3">Forms an intersubunit bridge (bridge B4) with the 23S rRNA of the 50S subunit in the ribosome.</text>
</comment>
<reference evidence="6 7" key="1">
    <citation type="submission" date="2021-03" db="EMBL/GenBank/DDBJ databases">
        <title>Isolation and description of Capnocytophaga bilenii sp. nov., a novel Capnocytophaga species, isolated from a gingivitis subject.</title>
        <authorList>
            <person name="Antezack A."/>
            <person name="Monnet-Corti V."/>
            <person name="La Scola B."/>
        </authorList>
    </citation>
    <scope>NUCLEOTIDE SEQUENCE [LARGE SCALE GENOMIC DNA]</scope>
    <source>
        <strain evidence="6 7">Marseille-Q4570</strain>
    </source>
</reference>
<evidence type="ECO:0000256" key="1">
    <source>
        <dbReference type="ARBA" id="ARBA00022980"/>
    </source>
</evidence>
<evidence type="ECO:0000256" key="4">
    <source>
        <dbReference type="RuleBase" id="RU003919"/>
    </source>
</evidence>
<keyword evidence="1 3" id="KW-0689">Ribosomal protein</keyword>
<dbReference type="InterPro" id="IPR005290">
    <property type="entry name" value="Ribosomal_uS15_bac-type"/>
</dbReference>
<proteinExistence type="inferred from homology"/>
<comment type="subunit">
    <text evidence="3">Part of the 30S ribosomal subunit. Forms a bridge to the 50S subunit in the 70S ribosome, contacting the 23S rRNA.</text>
</comment>
<dbReference type="PROSITE" id="PS00362">
    <property type="entry name" value="RIBOSOMAL_S15"/>
    <property type="match status" value="1"/>
</dbReference>
<sequence length="89" mass="10461">MYLTKEVKAEIFKKYAGSESNTGSAEGQIALFTFRINHLTEHLKVNRKDFNTERSLVKLVGKRRSLLDYLKNTDIERYRAIIKELNIRK</sequence>
<dbReference type="Gene3D" id="1.10.287.10">
    <property type="entry name" value="S15/NS1, RNA-binding"/>
    <property type="match status" value="1"/>
</dbReference>
<gene>
    <name evidence="3 6" type="primary">rpsO</name>
    <name evidence="6" type="ORF">J4N46_02435</name>
</gene>
<keyword evidence="3 5" id="KW-0694">RNA-binding</keyword>
<dbReference type="RefSeq" id="WP_009414989.1">
    <property type="nucleotide sequence ID" value="NZ_CAUQMC010000073.1"/>
</dbReference>
<evidence type="ECO:0000256" key="3">
    <source>
        <dbReference type="HAMAP-Rule" id="MF_01343"/>
    </source>
</evidence>
<dbReference type="EMBL" id="JAGDYP010000002">
    <property type="protein sequence ID" value="MBO1883304.1"/>
    <property type="molecule type" value="Genomic_DNA"/>
</dbReference>